<dbReference type="GO" id="GO:0060298">
    <property type="term" value="P:positive regulation of sarcomere organization"/>
    <property type="evidence" value="ECO:0007669"/>
    <property type="project" value="UniProtKB-ARBA"/>
</dbReference>
<dbReference type="GO" id="GO:0005737">
    <property type="term" value="C:cytoplasm"/>
    <property type="evidence" value="ECO:0007669"/>
    <property type="project" value="UniProtKB-SubCell"/>
</dbReference>
<dbReference type="GO" id="GO:0005886">
    <property type="term" value="C:plasma membrane"/>
    <property type="evidence" value="ECO:0007669"/>
    <property type="project" value="TreeGrafter"/>
</dbReference>
<feature type="compositionally biased region" description="Low complexity" evidence="6">
    <location>
        <begin position="215"/>
        <end position="224"/>
    </location>
</feature>
<dbReference type="SUPFAM" id="SSF48726">
    <property type="entry name" value="Immunoglobulin"/>
    <property type="match status" value="2"/>
</dbReference>
<reference evidence="8" key="1">
    <citation type="submission" date="2014-12" db="EMBL/GenBank/DDBJ databases">
        <title>Insight into the proteome of Arion vulgaris.</title>
        <authorList>
            <person name="Aradska J."/>
            <person name="Bulat T."/>
            <person name="Smidak R."/>
            <person name="Sarate P."/>
            <person name="Gangsoo J."/>
            <person name="Sialana F."/>
            <person name="Bilban M."/>
            <person name="Lubec G."/>
        </authorList>
    </citation>
    <scope>NUCLEOTIDE SEQUENCE</scope>
    <source>
        <tissue evidence="8">Skin</tissue>
    </source>
</reference>
<dbReference type="SMART" id="SM00409">
    <property type="entry name" value="IG"/>
    <property type="match status" value="2"/>
</dbReference>
<feature type="region of interest" description="Disordered" evidence="6">
    <location>
        <begin position="413"/>
        <end position="457"/>
    </location>
</feature>
<keyword evidence="4" id="KW-1015">Disulfide bond</keyword>
<gene>
    <name evidence="8" type="primary">ORF93046</name>
</gene>
<feature type="compositionally biased region" description="Polar residues" evidence="6">
    <location>
        <begin position="238"/>
        <end position="248"/>
    </location>
</feature>
<feature type="region of interest" description="Disordered" evidence="6">
    <location>
        <begin position="267"/>
        <end position="297"/>
    </location>
</feature>
<dbReference type="GO" id="GO:0045989">
    <property type="term" value="P:positive regulation of striated muscle contraction"/>
    <property type="evidence" value="ECO:0007669"/>
    <property type="project" value="UniProtKB-ARBA"/>
</dbReference>
<dbReference type="FunFam" id="2.60.40.10:FF:000107">
    <property type="entry name" value="Myosin, light chain kinase a"/>
    <property type="match status" value="1"/>
</dbReference>
<feature type="compositionally biased region" description="Polar residues" evidence="6">
    <location>
        <begin position="286"/>
        <end position="297"/>
    </location>
</feature>
<evidence type="ECO:0000256" key="1">
    <source>
        <dbReference type="ARBA" id="ARBA00004496"/>
    </source>
</evidence>
<dbReference type="PANTHER" id="PTHR45080">
    <property type="entry name" value="CONTACTIN 5"/>
    <property type="match status" value="1"/>
</dbReference>
<dbReference type="SMART" id="SM00408">
    <property type="entry name" value="IGc2"/>
    <property type="match status" value="2"/>
</dbReference>
<feature type="region of interest" description="Disordered" evidence="6">
    <location>
        <begin position="318"/>
        <end position="338"/>
    </location>
</feature>
<dbReference type="InterPro" id="IPR003598">
    <property type="entry name" value="Ig_sub2"/>
</dbReference>
<dbReference type="Gene3D" id="2.60.40.10">
    <property type="entry name" value="Immunoglobulins"/>
    <property type="match status" value="2"/>
</dbReference>
<comment type="subcellular location">
    <subcellularLocation>
        <location evidence="1">Cytoplasm</location>
    </subcellularLocation>
</comment>
<accession>A0A0B7A4J1</accession>
<evidence type="ECO:0000256" key="6">
    <source>
        <dbReference type="SAM" id="MobiDB-lite"/>
    </source>
</evidence>
<dbReference type="InterPro" id="IPR013783">
    <property type="entry name" value="Ig-like_fold"/>
</dbReference>
<evidence type="ECO:0000313" key="8">
    <source>
        <dbReference type="EMBL" id="CEK74895.1"/>
    </source>
</evidence>
<dbReference type="InterPro" id="IPR003599">
    <property type="entry name" value="Ig_sub"/>
</dbReference>
<feature type="compositionally biased region" description="Low complexity" evidence="6">
    <location>
        <begin position="444"/>
        <end position="457"/>
    </location>
</feature>
<feature type="non-terminal residue" evidence="8">
    <location>
        <position position="543"/>
    </location>
</feature>
<feature type="domain" description="Ig-like" evidence="7">
    <location>
        <begin position="111"/>
        <end position="202"/>
    </location>
</feature>
<feature type="compositionally biased region" description="Basic and acidic residues" evidence="6">
    <location>
        <begin position="428"/>
        <end position="443"/>
    </location>
</feature>
<dbReference type="AlphaFoldDB" id="A0A0B7A4J1"/>
<keyword evidence="2" id="KW-0963">Cytoplasm</keyword>
<dbReference type="EMBL" id="HACG01028030">
    <property type="protein sequence ID" value="CEK74895.1"/>
    <property type="molecule type" value="Transcribed_RNA"/>
</dbReference>
<feature type="domain" description="Ig-like" evidence="7">
    <location>
        <begin position="9"/>
        <end position="100"/>
    </location>
</feature>
<evidence type="ECO:0000256" key="2">
    <source>
        <dbReference type="ARBA" id="ARBA00022490"/>
    </source>
</evidence>
<dbReference type="Pfam" id="PF07679">
    <property type="entry name" value="I-set"/>
    <property type="match status" value="2"/>
</dbReference>
<protein>
    <recommendedName>
        <fullName evidence="7">Ig-like domain-containing protein</fullName>
    </recommendedName>
</protein>
<keyword evidence="5" id="KW-0393">Immunoglobulin domain</keyword>
<dbReference type="PROSITE" id="PS50835">
    <property type="entry name" value="IG_LIKE"/>
    <property type="match status" value="2"/>
</dbReference>
<dbReference type="InterPro" id="IPR050958">
    <property type="entry name" value="Cell_Adh-Cytoskel_Orgn"/>
</dbReference>
<proteinExistence type="predicted"/>
<organism evidence="8">
    <name type="scientific">Arion vulgaris</name>
    <dbReference type="NCBI Taxonomy" id="1028688"/>
    <lineage>
        <taxon>Eukaryota</taxon>
        <taxon>Metazoa</taxon>
        <taxon>Spiralia</taxon>
        <taxon>Lophotrochozoa</taxon>
        <taxon>Mollusca</taxon>
        <taxon>Gastropoda</taxon>
        <taxon>Heterobranchia</taxon>
        <taxon>Euthyneura</taxon>
        <taxon>Panpulmonata</taxon>
        <taxon>Eupulmonata</taxon>
        <taxon>Stylommatophora</taxon>
        <taxon>Helicina</taxon>
        <taxon>Arionoidea</taxon>
        <taxon>Arionidae</taxon>
        <taxon>Arion</taxon>
    </lineage>
</organism>
<feature type="compositionally biased region" description="Polar residues" evidence="6">
    <location>
        <begin position="267"/>
        <end position="276"/>
    </location>
</feature>
<evidence type="ECO:0000256" key="3">
    <source>
        <dbReference type="ARBA" id="ARBA00022729"/>
    </source>
</evidence>
<dbReference type="FunFam" id="2.60.40.10:FF:000425">
    <property type="entry name" value="Myosin light chain kinase"/>
    <property type="match status" value="1"/>
</dbReference>
<evidence type="ECO:0000259" key="7">
    <source>
        <dbReference type="PROSITE" id="PS50835"/>
    </source>
</evidence>
<keyword evidence="3" id="KW-0732">Signal</keyword>
<sequence>LIPAEDDDPKFLVAPESIAIQEGEPANFSCRVVGTDHIDVFWYRETDEVEELEESDDVEISSKEDQHSITIYNISKKLGGQYMCIAMNDRGKAIQYLTVTVKDNKQELKKPEFLKGLSDVEVTEGQSVKFRVKVKGYPSPRINWYKDGKPLKNSISCRTEKFGNRDYILVIDHASMNDDAEYTVIATNIAGEQRMSAQVIVEPLSDLPVRKQNISSTTTSGVSDSDSDRSMSYRPFTMTPNSRPESATFTKATISRLQMTSPSIPTKVTVQQNENESSMDRKTALMSKQNETSSKKISSSEFLKMAEDIIQHEQLISTNSPSQQLSSHSVKNNTGGENKTATAFENEKLNHDRFIEDLSLPDILDNFIMPNNDTDSTGQPNFDFVLPKVNRSKILSDQYSRDFEIHQAAKTEKKASVTVESLSPQFEMRSRQNGTDRTDEKGDSSSQCSSPRQSIDSGVYVSSKWEQPQPICIVTHSKDDEIPADLTEFNKVSSIELPSVDKLKAVFSSVQDDDDLGNGSFRRVHSITARSVPKEQLENLKKF</sequence>
<feature type="non-terminal residue" evidence="8">
    <location>
        <position position="1"/>
    </location>
</feature>
<dbReference type="InterPro" id="IPR036179">
    <property type="entry name" value="Ig-like_dom_sf"/>
</dbReference>
<dbReference type="GO" id="GO:0007156">
    <property type="term" value="P:homophilic cell adhesion via plasma membrane adhesion molecules"/>
    <property type="evidence" value="ECO:0007669"/>
    <property type="project" value="TreeGrafter"/>
</dbReference>
<dbReference type="InterPro" id="IPR007110">
    <property type="entry name" value="Ig-like_dom"/>
</dbReference>
<feature type="region of interest" description="Disordered" evidence="6">
    <location>
        <begin position="211"/>
        <end position="248"/>
    </location>
</feature>
<name>A0A0B7A4J1_9EUPU</name>
<evidence type="ECO:0000256" key="5">
    <source>
        <dbReference type="ARBA" id="ARBA00023319"/>
    </source>
</evidence>
<dbReference type="PANTHER" id="PTHR45080:SF8">
    <property type="entry name" value="IG-LIKE DOMAIN-CONTAINING PROTEIN"/>
    <property type="match status" value="1"/>
</dbReference>
<evidence type="ECO:0000256" key="4">
    <source>
        <dbReference type="ARBA" id="ARBA00023157"/>
    </source>
</evidence>
<dbReference type="InterPro" id="IPR013098">
    <property type="entry name" value="Ig_I-set"/>
</dbReference>